<dbReference type="EMBL" id="JACDUS010000001">
    <property type="protein sequence ID" value="MBA2880011.1"/>
    <property type="molecule type" value="Genomic_DNA"/>
</dbReference>
<feature type="transmembrane region" description="Helical" evidence="1">
    <location>
        <begin position="40"/>
        <end position="59"/>
    </location>
</feature>
<proteinExistence type="predicted"/>
<keyword evidence="1" id="KW-1133">Transmembrane helix</keyword>
<dbReference type="RefSeq" id="WP_181549686.1">
    <property type="nucleotide sequence ID" value="NZ_JACDUS010000001.1"/>
</dbReference>
<feature type="transmembrane region" description="Helical" evidence="1">
    <location>
        <begin position="416"/>
        <end position="437"/>
    </location>
</feature>
<feature type="transmembrane region" description="Helical" evidence="1">
    <location>
        <begin position="145"/>
        <end position="163"/>
    </location>
</feature>
<dbReference type="Proteomes" id="UP000525298">
    <property type="component" value="Unassembled WGS sequence"/>
</dbReference>
<evidence type="ECO:0000256" key="1">
    <source>
        <dbReference type="SAM" id="Phobius"/>
    </source>
</evidence>
<keyword evidence="1" id="KW-0812">Transmembrane</keyword>
<reference evidence="2 3" key="1">
    <citation type="submission" date="2020-07" db="EMBL/GenBank/DDBJ databases">
        <title>Genomic Encyclopedia of Type Strains, Phase IV (KMG-IV): sequencing the most valuable type-strain genomes for metagenomic binning, comparative biology and taxonomic classification.</title>
        <authorList>
            <person name="Goeker M."/>
        </authorList>
    </citation>
    <scope>NUCLEOTIDE SEQUENCE [LARGE SCALE GENOMIC DNA]</scope>
    <source>
        <strain evidence="2 3">DSM 17721</strain>
    </source>
</reference>
<dbReference type="AlphaFoldDB" id="A0A7W0HJE8"/>
<gene>
    <name evidence="2" type="ORF">HNR65_000318</name>
</gene>
<feature type="transmembrane region" description="Helical" evidence="1">
    <location>
        <begin position="265"/>
        <end position="286"/>
    </location>
</feature>
<comment type="caution">
    <text evidence="2">The sequence shown here is derived from an EMBL/GenBank/DDBJ whole genome shotgun (WGS) entry which is preliminary data.</text>
</comment>
<feature type="transmembrane region" description="Helical" evidence="1">
    <location>
        <begin position="298"/>
        <end position="318"/>
    </location>
</feature>
<name>A0A7W0HJE8_9BACT</name>
<feature type="transmembrane region" description="Helical" evidence="1">
    <location>
        <begin position="324"/>
        <end position="341"/>
    </location>
</feature>
<feature type="transmembrane region" description="Helical" evidence="1">
    <location>
        <begin position="71"/>
        <end position="89"/>
    </location>
</feature>
<organism evidence="2 3">
    <name type="scientific">Desulfosalsimonas propionicica</name>
    <dbReference type="NCBI Taxonomy" id="332175"/>
    <lineage>
        <taxon>Bacteria</taxon>
        <taxon>Pseudomonadati</taxon>
        <taxon>Thermodesulfobacteriota</taxon>
        <taxon>Desulfobacteria</taxon>
        <taxon>Desulfobacterales</taxon>
        <taxon>Desulfosalsimonadaceae</taxon>
        <taxon>Desulfosalsimonas</taxon>
    </lineage>
</organism>
<evidence type="ECO:0000313" key="2">
    <source>
        <dbReference type="EMBL" id="MBA2880011.1"/>
    </source>
</evidence>
<keyword evidence="3" id="KW-1185">Reference proteome</keyword>
<feature type="transmembrane region" description="Helical" evidence="1">
    <location>
        <begin position="391"/>
        <end position="410"/>
    </location>
</feature>
<sequence>MIEEKSVSIKNIVLFLILLSFVLFLHGAVPFFAVPTLGQAVWTAGFGQSFANQSGFAIYASNFGAPQASAIAFGLAGALPTGLFISIGFHPADAYALMSAIWLSISFFAAWRLSRVFNMRPFSGLIAAVLWMSTPIIWAHAGYSMVSLGMALLPFYFLMALFLLMKNENEINHTLFLKSIGFIIACLISVFMDGYTFMMFAAGTGLLGLYFFIRYFKLRRYLLSFAMPVYVVAFGLAYTLYALYIGKAQFAASPLGFFRGWGVDLTFLAIPTQGILWFWDAIGLSISRSSRDFFGDGSVWNTTFCLPITIGGVIAWWYAKKKTLVATGLLIVALFGLYMSLGPSLKINSIRPESMIETGQTSPMMPEDLAICSTGNALLYKNVPGFQNMRAAYRWMALSIFGFWLLIVLAMGRSRLYPGIIFLILVLLIIFNLPHIANTWETKVKYRDSFLNIDEELISDMEPFFKKGELLAFLPYRNDFLVNYIAARLDIKTFNIGGDKNLKEAMKYWPMSMRHFQMGKINEGFTKRVVSLLSRGTANAVVLPYIDMLWAAHAWPPPLKFKDELSPIVRELMNSENVDVKKRKYYTIVRFESGRTKQNTKEMLEYPIEVKNFSSEILSVLGSGWHELEKSHVWSGPEADLRLPVPERCRSDNCSAMLTLSVYGASEKRPVEVFFETKEEGTRLLDPITVRSSSLQKIRIPLSTTASNQVLSIKVPKAISPSELENSADARVLGVALHSIELISKEKAGSRQSLHRTDFSKSTTFTQVGAIKNRALVSTGESGFLLYGPYKSLKAGKYHLTVKGSASTIDSAWVDVVSEEGTIEHARFPVDKEMGKEKGILVSGNVTLEKSVQDLEVRVWVSKQDTISIDSYSIQPIN</sequence>
<evidence type="ECO:0000313" key="3">
    <source>
        <dbReference type="Proteomes" id="UP000525298"/>
    </source>
</evidence>
<feature type="transmembrane region" description="Helical" evidence="1">
    <location>
        <begin position="95"/>
        <end position="114"/>
    </location>
</feature>
<protein>
    <submittedName>
        <fullName evidence="2">Uncharacterized protein</fullName>
    </submittedName>
</protein>
<feature type="transmembrane region" description="Helical" evidence="1">
    <location>
        <begin position="197"/>
        <end position="213"/>
    </location>
</feature>
<feature type="transmembrane region" description="Helical" evidence="1">
    <location>
        <begin position="12"/>
        <end position="34"/>
    </location>
</feature>
<feature type="transmembrane region" description="Helical" evidence="1">
    <location>
        <begin position="121"/>
        <end position="139"/>
    </location>
</feature>
<accession>A0A7W0HJE8</accession>
<feature type="transmembrane region" description="Helical" evidence="1">
    <location>
        <begin position="225"/>
        <end position="245"/>
    </location>
</feature>
<keyword evidence="1" id="KW-0472">Membrane</keyword>
<feature type="transmembrane region" description="Helical" evidence="1">
    <location>
        <begin position="175"/>
        <end position="191"/>
    </location>
</feature>